<evidence type="ECO:0000313" key="3">
    <source>
        <dbReference type="Proteomes" id="UP000683000"/>
    </source>
</evidence>
<protein>
    <submittedName>
        <fullName evidence="2">Uncharacterized protein</fullName>
    </submittedName>
</protein>
<reference evidence="2" key="1">
    <citation type="submission" date="2021-03" db="EMBL/GenBank/DDBJ databases">
        <title>Evolutionary innovations through gain and loss of genes in the ectomycorrhizal Boletales.</title>
        <authorList>
            <person name="Wu G."/>
            <person name="Miyauchi S."/>
            <person name="Morin E."/>
            <person name="Yang Z.-L."/>
            <person name="Xu J."/>
            <person name="Martin F.M."/>
        </authorList>
    </citation>
    <scope>NUCLEOTIDE SEQUENCE</scope>
    <source>
        <strain evidence="2">BR01</strain>
    </source>
</reference>
<gene>
    <name evidence="2" type="ORF">JVT61DRAFT_12350</name>
</gene>
<name>A0A8I3A3M6_9AGAM</name>
<comment type="caution">
    <text evidence="2">The sequence shown here is derived from an EMBL/GenBank/DDBJ whole genome shotgun (WGS) entry which is preliminary data.</text>
</comment>
<feature type="compositionally biased region" description="Low complexity" evidence="1">
    <location>
        <begin position="39"/>
        <end position="54"/>
    </location>
</feature>
<dbReference type="EMBL" id="JAGFBS010000055">
    <property type="protein sequence ID" value="KAG6370201.1"/>
    <property type="molecule type" value="Genomic_DNA"/>
</dbReference>
<keyword evidence="3" id="KW-1185">Reference proteome</keyword>
<dbReference type="Proteomes" id="UP000683000">
    <property type="component" value="Unassembled WGS sequence"/>
</dbReference>
<feature type="region of interest" description="Disordered" evidence="1">
    <location>
        <begin position="28"/>
        <end position="55"/>
    </location>
</feature>
<dbReference type="AlphaFoldDB" id="A0A8I3A3M6"/>
<evidence type="ECO:0000313" key="2">
    <source>
        <dbReference type="EMBL" id="KAG6370201.1"/>
    </source>
</evidence>
<organism evidence="2 3">
    <name type="scientific">Boletus reticuloceps</name>
    <dbReference type="NCBI Taxonomy" id="495285"/>
    <lineage>
        <taxon>Eukaryota</taxon>
        <taxon>Fungi</taxon>
        <taxon>Dikarya</taxon>
        <taxon>Basidiomycota</taxon>
        <taxon>Agaricomycotina</taxon>
        <taxon>Agaricomycetes</taxon>
        <taxon>Agaricomycetidae</taxon>
        <taxon>Boletales</taxon>
        <taxon>Boletineae</taxon>
        <taxon>Boletaceae</taxon>
        <taxon>Boletoideae</taxon>
        <taxon>Boletus</taxon>
    </lineage>
</organism>
<proteinExistence type="predicted"/>
<accession>A0A8I3A3M6</accession>
<evidence type="ECO:0000256" key="1">
    <source>
        <dbReference type="SAM" id="MobiDB-lite"/>
    </source>
</evidence>
<sequence length="112" mass="12437">MVSPPFLVDTRIRENGLTLAKLLARRSQAPRGPMRSLLPVSQPVSRASSPSASLSRREDYLDIPFHDPNQDNLVAVVSLTSPRIFQPTTKPRLHPSGRTLRIIAISIIRYGV</sequence>